<dbReference type="Proteomes" id="UP000502041">
    <property type="component" value="Chromosome"/>
</dbReference>
<dbReference type="Gene3D" id="2.40.50.100">
    <property type="match status" value="1"/>
</dbReference>
<dbReference type="Gene3D" id="2.40.50.320">
    <property type="entry name" value="Copper binding periplasmic protein CusF"/>
    <property type="match status" value="1"/>
</dbReference>
<dbReference type="SUPFAM" id="SSF111369">
    <property type="entry name" value="HlyD-like secretion proteins"/>
    <property type="match status" value="1"/>
</dbReference>
<feature type="region of interest" description="Disordered" evidence="3">
    <location>
        <begin position="533"/>
        <end position="556"/>
    </location>
</feature>
<dbReference type="GO" id="GO:0015679">
    <property type="term" value="P:plasma membrane copper ion transport"/>
    <property type="evidence" value="ECO:0007669"/>
    <property type="project" value="TreeGrafter"/>
</dbReference>
<sequence>MKLKIIVISLIAAGALGAAGFGVYRVGMQRGMTMSSADAGANPSVNVAANAAAPTAMLDPSNWGIPEGEAATRRHIENKLKAGEIDPMTGRKILFYHDPMVPGKNFEDPGKSPFMNMMLVPSYAGSDGADGSSVTVSSRIQQNIGLRTEAATEGVLTPEISAVGVIAWNERDQATVQARAIGFVEKLHVRATFDNVRKGQALLDLYVPDWVAAQEDFLAVGRMQGSNLAPLKDAARSRMRQAGMDDGQIRLVESTGKVQARVTIRAPIDGVVTELMAREGMTVMPGMTLARIYGTATVWANAEVPESQVAQLKTGTRVEAKSPALPNARFEGRVQALLPDVNPQTRTLKARMEIANTDKRLVPGMFVQMTFAPLKADKTVLVPTEAIIQTGKRSLIMLAEEGGKFRPVEVVIGLEANGKTEIKSGVKVGQQVVMSGQFLIDSEASLKGVEARLNRDADTATAPAAPAAPVAMTQMHKTKAHIEAVTGDMLTLSHPAIASLKWPAMTMDFKLMPGSGDAKVAAGQDVDIEFRMPEDDGPQIMKIQRNKTDSTKGVAK</sequence>
<dbReference type="PANTHER" id="PTHR30097">
    <property type="entry name" value="CATION EFFLUX SYSTEM PROTEIN CUSB"/>
    <property type="match status" value="1"/>
</dbReference>
<dbReference type="Pfam" id="PF25919">
    <property type="entry name" value="BSH_CusB"/>
    <property type="match status" value="1"/>
</dbReference>
<organism evidence="7 8">
    <name type="scientific">Polaromonas vacuolata</name>
    <dbReference type="NCBI Taxonomy" id="37448"/>
    <lineage>
        <taxon>Bacteria</taxon>
        <taxon>Pseudomonadati</taxon>
        <taxon>Pseudomonadota</taxon>
        <taxon>Betaproteobacteria</taxon>
        <taxon>Burkholderiales</taxon>
        <taxon>Comamonadaceae</taxon>
        <taxon>Polaromonas</taxon>
    </lineage>
</organism>
<dbReference type="Gene3D" id="2.40.30.170">
    <property type="match status" value="1"/>
</dbReference>
<keyword evidence="2" id="KW-0813">Transport</keyword>
<dbReference type="EMBL" id="CP051461">
    <property type="protein sequence ID" value="QJC57659.1"/>
    <property type="molecule type" value="Genomic_DNA"/>
</dbReference>
<evidence type="ECO:0000256" key="2">
    <source>
        <dbReference type="ARBA" id="ARBA00022448"/>
    </source>
</evidence>
<accession>A0A6H2HCQ4</accession>
<reference evidence="7 8" key="1">
    <citation type="submission" date="2020-04" db="EMBL/GenBank/DDBJ databases">
        <title>Complete genome of a Psychrophilic, Marine, Gas Vacuolate Bacterium Polaromonas vacuolata KCTC 22033T.</title>
        <authorList>
            <person name="Hwang K."/>
            <person name="Kim K.M."/>
        </authorList>
    </citation>
    <scope>NUCLEOTIDE SEQUENCE [LARGE SCALE GENOMIC DNA]</scope>
    <source>
        <strain evidence="7 8">KCTC 22033</strain>
    </source>
</reference>
<evidence type="ECO:0000313" key="8">
    <source>
        <dbReference type="Proteomes" id="UP000502041"/>
    </source>
</evidence>
<evidence type="ECO:0000259" key="6">
    <source>
        <dbReference type="Pfam" id="PF25954"/>
    </source>
</evidence>
<dbReference type="InterPro" id="IPR058792">
    <property type="entry name" value="Beta-barrel_RND_2"/>
</dbReference>
<feature type="domain" description="CusB-like barrel-sandwich hybrid" evidence="5">
    <location>
        <begin position="174"/>
        <end position="292"/>
    </location>
</feature>
<dbReference type="GO" id="GO:0022857">
    <property type="term" value="F:transmembrane transporter activity"/>
    <property type="evidence" value="ECO:0007669"/>
    <property type="project" value="InterPro"/>
</dbReference>
<comment type="similarity">
    <text evidence="1">Belongs to the membrane fusion protein (MFP) (TC 8.A.1) family.</text>
</comment>
<dbReference type="AlphaFoldDB" id="A0A6H2HCQ4"/>
<proteinExistence type="inferred from homology"/>
<evidence type="ECO:0000256" key="1">
    <source>
        <dbReference type="ARBA" id="ARBA00009477"/>
    </source>
</evidence>
<dbReference type="GO" id="GO:0046914">
    <property type="term" value="F:transition metal ion binding"/>
    <property type="evidence" value="ECO:0007669"/>
    <property type="project" value="TreeGrafter"/>
</dbReference>
<dbReference type="InterPro" id="IPR051909">
    <property type="entry name" value="MFP_Cation_Efflux"/>
</dbReference>
<feature type="domain" description="CusB-like three alpha-helical bundle" evidence="4">
    <location>
        <begin position="209"/>
        <end position="260"/>
    </location>
</feature>
<dbReference type="FunFam" id="2.40.30.170:FF:000010">
    <property type="entry name" value="Efflux RND transporter periplasmic adaptor subunit"/>
    <property type="match status" value="1"/>
</dbReference>
<feature type="domain" description="CusB-like beta-barrel" evidence="6">
    <location>
        <begin position="297"/>
        <end position="372"/>
    </location>
</feature>
<dbReference type="NCBIfam" id="TIGR01730">
    <property type="entry name" value="RND_mfp"/>
    <property type="match status" value="1"/>
</dbReference>
<dbReference type="Pfam" id="PF25954">
    <property type="entry name" value="Beta-barrel_RND_2"/>
    <property type="match status" value="1"/>
</dbReference>
<evidence type="ECO:0000256" key="3">
    <source>
        <dbReference type="SAM" id="MobiDB-lite"/>
    </source>
</evidence>
<dbReference type="GO" id="GO:0030288">
    <property type="term" value="C:outer membrane-bounded periplasmic space"/>
    <property type="evidence" value="ECO:0007669"/>
    <property type="project" value="TreeGrafter"/>
</dbReference>
<dbReference type="RefSeq" id="WP_168923144.1">
    <property type="nucleotide sequence ID" value="NZ_CP051461.1"/>
</dbReference>
<dbReference type="InterPro" id="IPR006143">
    <property type="entry name" value="RND_pump_MFP"/>
</dbReference>
<dbReference type="GO" id="GO:0060003">
    <property type="term" value="P:copper ion export"/>
    <property type="evidence" value="ECO:0007669"/>
    <property type="project" value="TreeGrafter"/>
</dbReference>
<dbReference type="GO" id="GO:0016020">
    <property type="term" value="C:membrane"/>
    <property type="evidence" value="ECO:0007669"/>
    <property type="project" value="InterPro"/>
</dbReference>
<keyword evidence="8" id="KW-1185">Reference proteome</keyword>
<evidence type="ECO:0000259" key="4">
    <source>
        <dbReference type="Pfam" id="PF25869"/>
    </source>
</evidence>
<evidence type="ECO:0000259" key="5">
    <source>
        <dbReference type="Pfam" id="PF25919"/>
    </source>
</evidence>
<dbReference type="KEGG" id="pvac:HC248_02989"/>
<gene>
    <name evidence="7" type="primary">cusB</name>
    <name evidence="7" type="ORF">HC248_02989</name>
</gene>
<dbReference type="Gene3D" id="2.40.420.20">
    <property type="match status" value="1"/>
</dbReference>
<dbReference type="Pfam" id="PF25869">
    <property type="entry name" value="3HB_CusB"/>
    <property type="match status" value="1"/>
</dbReference>
<dbReference type="Gene3D" id="6.10.140.730">
    <property type="match status" value="1"/>
</dbReference>
<name>A0A6H2HCQ4_9BURK</name>
<dbReference type="InterPro" id="IPR058790">
    <property type="entry name" value="BSH_CusB"/>
</dbReference>
<dbReference type="InterPro" id="IPR021647">
    <property type="entry name" value="CusF_Ec"/>
</dbReference>
<dbReference type="Pfam" id="PF11604">
    <property type="entry name" value="CusF_Ec"/>
    <property type="match status" value="1"/>
</dbReference>
<dbReference type="InterPro" id="IPR058791">
    <property type="entry name" value="3HB_CusB"/>
</dbReference>
<dbReference type="PANTHER" id="PTHR30097:SF15">
    <property type="entry name" value="CATION EFFLUX SYSTEM PROTEIN CUSB"/>
    <property type="match status" value="1"/>
</dbReference>
<protein>
    <submittedName>
        <fullName evidence="7">Cation efflux system protein CusB</fullName>
    </submittedName>
</protein>
<dbReference type="InterPro" id="IPR042230">
    <property type="entry name" value="CusF_sf"/>
</dbReference>
<evidence type="ECO:0000313" key="7">
    <source>
        <dbReference type="EMBL" id="QJC57659.1"/>
    </source>
</evidence>